<evidence type="ECO:0000313" key="2">
    <source>
        <dbReference type="Proteomes" id="UP000001034"/>
    </source>
</evidence>
<keyword evidence="2" id="KW-1185">Reference proteome</keyword>
<dbReference type="EMBL" id="AB366653">
    <property type="protein sequence ID" value="BAG41700.1"/>
    <property type="molecule type" value="Genomic_DNA"/>
</dbReference>
<dbReference type="Proteomes" id="UP000001034">
    <property type="component" value="Segment"/>
</dbReference>
<accession>B2ZYH3</accession>
<sequence length="105" mass="11836">MNFEWVCAPGAPNLILEGDGFYISYNDTDTEVYGDVTTSLVIGNMERFYILRGDHRTQFRECAALGPDACLNYYRANYVAHGHQFSDPLPEFSHQRGAVNAPISR</sequence>
<organism evidence="1 2">
    <name type="scientific">Ralstonia phage phiRSL1</name>
    <dbReference type="NCBI Taxonomy" id="1980924"/>
    <lineage>
        <taxon>Viruses</taxon>
        <taxon>Duplodnaviria</taxon>
        <taxon>Heunggongvirae</taxon>
        <taxon>Uroviricota</taxon>
        <taxon>Caudoviricetes</taxon>
        <taxon>Mieseafarmvirus</taxon>
        <taxon>Mieseafarmvirus RSL1</taxon>
    </lineage>
</organism>
<dbReference type="KEGG" id="vg:6369713"/>
<proteinExistence type="predicted"/>
<protein>
    <submittedName>
        <fullName evidence="1">Uncharacterized protein</fullName>
    </submittedName>
</protein>
<dbReference type="RefSeq" id="YP_001950130.1">
    <property type="nucleotide sequence ID" value="NC_010811.2"/>
</dbReference>
<evidence type="ECO:0000313" key="1">
    <source>
        <dbReference type="EMBL" id="BAG41700.1"/>
    </source>
</evidence>
<reference evidence="1 2" key="1">
    <citation type="journal article" date="2010" name="Virology">
        <title>A jumbo phage infecting the phytopathogen Ralstonia solanacearum defines a new lineage of the Myoviridae family.</title>
        <authorList>
            <person name="Yamada T."/>
            <person name="Satoh S."/>
            <person name="Ishikawa H."/>
            <person name="Fujiwara A."/>
            <person name="Kawasaki T."/>
            <person name="Fujie M."/>
            <person name="Ogata H."/>
        </authorList>
    </citation>
    <scope>NUCLEOTIDE SEQUENCE [LARGE SCALE GENOMIC DNA]</scope>
</reference>
<dbReference type="GeneID" id="6369713"/>
<name>B2ZYH3_9CAUD</name>